<dbReference type="OrthoDB" id="3696323at2"/>
<proteinExistence type="predicted"/>
<gene>
    <name evidence="1" type="ORF">SAMN04488564_118157</name>
</gene>
<reference evidence="2" key="1">
    <citation type="submission" date="2016-10" db="EMBL/GenBank/DDBJ databases">
        <authorList>
            <person name="Varghese N."/>
            <person name="Submissions S."/>
        </authorList>
    </citation>
    <scope>NUCLEOTIDE SEQUENCE [LARGE SCALE GENOMIC DNA]</scope>
    <source>
        <strain evidence="2">DSM 44232</strain>
    </source>
</reference>
<dbReference type="AlphaFoldDB" id="A0A1I6FHC4"/>
<dbReference type="RefSeq" id="WP_093605774.1">
    <property type="nucleotide sequence ID" value="NZ_FOYL01000018.1"/>
</dbReference>
<dbReference type="Proteomes" id="UP000198583">
    <property type="component" value="Unassembled WGS sequence"/>
</dbReference>
<name>A0A1I6FHC4_9PSEU</name>
<accession>A0A1I6FHC4</accession>
<evidence type="ECO:0000313" key="1">
    <source>
        <dbReference type="EMBL" id="SFR29356.1"/>
    </source>
</evidence>
<evidence type="ECO:0000313" key="2">
    <source>
        <dbReference type="Proteomes" id="UP000198583"/>
    </source>
</evidence>
<dbReference type="EMBL" id="FOYL01000018">
    <property type="protein sequence ID" value="SFR29356.1"/>
    <property type="molecule type" value="Genomic_DNA"/>
</dbReference>
<protein>
    <submittedName>
        <fullName evidence="1">Uncharacterized protein</fullName>
    </submittedName>
</protein>
<organism evidence="1 2">
    <name type="scientific">Lentzea waywayandensis</name>
    <dbReference type="NCBI Taxonomy" id="84724"/>
    <lineage>
        <taxon>Bacteria</taxon>
        <taxon>Bacillati</taxon>
        <taxon>Actinomycetota</taxon>
        <taxon>Actinomycetes</taxon>
        <taxon>Pseudonocardiales</taxon>
        <taxon>Pseudonocardiaceae</taxon>
        <taxon>Lentzea</taxon>
    </lineage>
</organism>
<dbReference type="STRING" id="84724.SAMN04488564_118157"/>
<keyword evidence="2" id="KW-1185">Reference proteome</keyword>
<sequence>MAAGARFATKNVADDIDTSMKQLNEALDQMPFARLRFLGQHKKVTRAMATLLVALEDVKPYIS</sequence>